<keyword evidence="5 6" id="KW-0443">Lipid metabolism</keyword>
<dbReference type="InterPro" id="IPR033556">
    <property type="entry name" value="PLA"/>
</dbReference>
<dbReference type="CDD" id="cd00519">
    <property type="entry name" value="Lipase_3"/>
    <property type="match status" value="1"/>
</dbReference>
<dbReference type="OrthoDB" id="698344at2759"/>
<comment type="function">
    <text evidence="1 6">Acylhydrolase that catalyzes the hydrolysis of phospholipids at the sn-1 position.</text>
</comment>
<dbReference type="GO" id="GO:0016042">
    <property type="term" value="P:lipid catabolic process"/>
    <property type="evidence" value="ECO:0007669"/>
    <property type="project" value="UniProtKB-UniRule"/>
</dbReference>
<reference evidence="8" key="1">
    <citation type="submission" date="2018-08" db="EMBL/GenBank/DDBJ databases">
        <authorList>
            <person name="Rossello M."/>
        </authorList>
    </citation>
    <scope>NUCLEOTIDE SEQUENCE [LARGE SCALE GENOMIC DNA]</scope>
    <source>
        <strain evidence="8">cv. Chinese Spring</strain>
    </source>
</reference>
<dbReference type="Proteomes" id="UP000019116">
    <property type="component" value="Chromosome 1A"/>
</dbReference>
<dbReference type="InterPro" id="IPR002921">
    <property type="entry name" value="Fungal_lipase-type"/>
</dbReference>
<dbReference type="Gramene" id="TraesCS1A03G1006600.1">
    <property type="protein sequence ID" value="TraesCS1A03G1006600.1.CDS"/>
    <property type="gene ID" value="TraesCS1A03G1006600"/>
</dbReference>
<protein>
    <recommendedName>
        <fullName evidence="6">Phospholipase A1</fullName>
        <ecNumber evidence="6">3.1.1.-</ecNumber>
    </recommendedName>
</protein>
<reference evidence="8" key="2">
    <citation type="submission" date="2018-10" db="UniProtKB">
        <authorList>
            <consortium name="EnsemblPlants"/>
        </authorList>
    </citation>
    <scope>IDENTIFICATION</scope>
</reference>
<dbReference type="FunFam" id="3.40.50.1820:FF:000065">
    <property type="entry name" value="Phospholipase A1-II 3"/>
    <property type="match status" value="1"/>
</dbReference>
<keyword evidence="3 6" id="KW-0378">Hydrolase</keyword>
<comment type="similarity">
    <text evidence="2 6">Belongs to the AB hydrolase superfamily. Lipase family.</text>
</comment>
<evidence type="ECO:0000256" key="6">
    <source>
        <dbReference type="RuleBase" id="RU367093"/>
    </source>
</evidence>
<dbReference type="OMA" id="WWAERNK"/>
<evidence type="ECO:0000256" key="5">
    <source>
        <dbReference type="ARBA" id="ARBA00023098"/>
    </source>
</evidence>
<dbReference type="AlphaFoldDB" id="A0A3B5Y6L6"/>
<dbReference type="SUPFAM" id="SSF53474">
    <property type="entry name" value="alpha/beta-Hydrolases"/>
    <property type="match status" value="1"/>
</dbReference>
<evidence type="ECO:0000313" key="9">
    <source>
        <dbReference type="Proteomes" id="UP000019116"/>
    </source>
</evidence>
<name>A0A3B5Y6L6_WHEAT</name>
<keyword evidence="9" id="KW-1185">Reference proteome</keyword>
<organism evidence="8">
    <name type="scientific">Triticum aestivum</name>
    <name type="common">Wheat</name>
    <dbReference type="NCBI Taxonomy" id="4565"/>
    <lineage>
        <taxon>Eukaryota</taxon>
        <taxon>Viridiplantae</taxon>
        <taxon>Streptophyta</taxon>
        <taxon>Embryophyta</taxon>
        <taxon>Tracheophyta</taxon>
        <taxon>Spermatophyta</taxon>
        <taxon>Magnoliopsida</taxon>
        <taxon>Liliopsida</taxon>
        <taxon>Poales</taxon>
        <taxon>Poaceae</taxon>
        <taxon>BOP clade</taxon>
        <taxon>Pooideae</taxon>
        <taxon>Triticodae</taxon>
        <taxon>Triticeae</taxon>
        <taxon>Triticinae</taxon>
        <taxon>Triticum</taxon>
    </lineage>
</organism>
<evidence type="ECO:0000313" key="8">
    <source>
        <dbReference type="EnsemblPlants" id="TraesCS1A02G412000.1"/>
    </source>
</evidence>
<dbReference type="Pfam" id="PF01764">
    <property type="entry name" value="Lipase_3"/>
    <property type="match status" value="1"/>
</dbReference>
<feature type="domain" description="Fungal lipase-type" evidence="7">
    <location>
        <begin position="241"/>
        <end position="400"/>
    </location>
</feature>
<dbReference type="Gramene" id="TraesCS1A02G412000.1">
    <property type="protein sequence ID" value="TraesCS1A02G412000.1"/>
    <property type="gene ID" value="TraesCS1A02G412000"/>
</dbReference>
<dbReference type="EC" id="3.1.1.-" evidence="6"/>
<evidence type="ECO:0000256" key="3">
    <source>
        <dbReference type="ARBA" id="ARBA00022801"/>
    </source>
</evidence>
<evidence type="ECO:0000256" key="2">
    <source>
        <dbReference type="ARBA" id="ARBA00010701"/>
    </source>
</evidence>
<proteinExistence type="inferred from homology"/>
<keyword evidence="4 6" id="KW-0442">Lipid degradation</keyword>
<dbReference type="GO" id="GO:0008970">
    <property type="term" value="F:phospholipase A1 activity"/>
    <property type="evidence" value="ECO:0007669"/>
    <property type="project" value="UniProtKB-UniRule"/>
</dbReference>
<dbReference type="Gene3D" id="3.40.50.1820">
    <property type="entry name" value="alpha/beta hydrolase"/>
    <property type="match status" value="1"/>
</dbReference>
<dbReference type="SMR" id="A0A3B5Y6L6"/>
<evidence type="ECO:0000256" key="1">
    <source>
        <dbReference type="ARBA" id="ARBA00003523"/>
    </source>
</evidence>
<dbReference type="InterPro" id="IPR029058">
    <property type="entry name" value="AB_hydrolase_fold"/>
</dbReference>
<gene>
    <name evidence="8" type="primary">LOC123054148</name>
</gene>
<evidence type="ECO:0000256" key="4">
    <source>
        <dbReference type="ARBA" id="ARBA00022963"/>
    </source>
</evidence>
<dbReference type="STRING" id="4565.A0A3B5Y6L6"/>
<evidence type="ECO:0000259" key="7">
    <source>
        <dbReference type="Pfam" id="PF01764"/>
    </source>
</evidence>
<dbReference type="PANTHER" id="PTHR31828">
    <property type="entry name" value="PHOSPHOLIPASE A1-IIGAMMA"/>
    <property type="match status" value="1"/>
</dbReference>
<dbReference type="PANTHER" id="PTHR31828:SF12">
    <property type="entry name" value="PHOSPHOLIPASE A1-II 6"/>
    <property type="match status" value="1"/>
</dbReference>
<accession>A0A3B5Y6L6</accession>
<sequence length="515" mass="56579">MSVTEFPMACESANATATPLMIVSDWSMQLRTNQYAFVSSCPISQCHANFTSPSSSRQAHKQAQESRSRHCRRVYKGRAWASQPLHVVVQVWTTAVLGEQWSLVGPITATAAARWKELHGERSWEGLLRPLDLELRRKVIWYGEMAQATYDAFNHERHSPHAGLSRFGRKRFFERVMLPGHAAAYRVTRFLYATSSAHAAKAVAFVKGGHPRSRCRESNWIGYVAVATDAGKSVLGRRDVVVAWRGTIQALEWTNNLEFAMVHPSGILGDATGADAIVHRGWLSIYTSTDPASTHNKDSARSQVLAEVRKLVDTYKDEEVSITVTGHSLGAALATLSAFDIAENGYNCTASATFPVTAFAFASPRVGGASFKKRLDTAAAAGLRVLRVRNARDIVPGYPALPYHDVGAELVIDTSASPYLKAPGDENLWHNLECYLHGVAGAPTASGQGFEHVVERDVALVNKSYDALKEEHGVPAAWWVPWNRGMVKGGDGRWRLVDCEDEDDREDAAVPPVNK</sequence>
<dbReference type="GO" id="GO:0005737">
    <property type="term" value="C:cytoplasm"/>
    <property type="evidence" value="ECO:0007669"/>
    <property type="project" value="UniProtKB-ARBA"/>
</dbReference>
<dbReference type="EnsemblPlants" id="TraesCS1A02G412000.1">
    <property type="protein sequence ID" value="TraesCS1A02G412000.1"/>
    <property type="gene ID" value="TraesCS1A02G412000"/>
</dbReference>